<sequence length="60" mass="6735">MRNNPVSTLDRRASKKPESQQAAKPAQADRVIEIADHDEAMAIAEDVMDRYERVLIALAK</sequence>
<feature type="compositionally biased region" description="Basic and acidic residues" evidence="1">
    <location>
        <begin position="9"/>
        <end position="18"/>
    </location>
</feature>
<reference evidence="2 3" key="1">
    <citation type="submission" date="2021-04" db="EMBL/GenBank/DDBJ databases">
        <title>Whole genome sequence of Jiella sp. KSK16Y-1.</title>
        <authorList>
            <person name="Tuo L."/>
        </authorList>
    </citation>
    <scope>NUCLEOTIDE SEQUENCE [LARGE SCALE GENOMIC DNA]</scope>
    <source>
        <strain evidence="2 3">KSK16Y-1</strain>
    </source>
</reference>
<evidence type="ECO:0000256" key="1">
    <source>
        <dbReference type="SAM" id="MobiDB-lite"/>
    </source>
</evidence>
<proteinExistence type="predicted"/>
<gene>
    <name evidence="2" type="ORF">J6595_19780</name>
</gene>
<organism evidence="2 3">
    <name type="scientific">Jiella mangrovi</name>
    <dbReference type="NCBI Taxonomy" id="2821407"/>
    <lineage>
        <taxon>Bacteria</taxon>
        <taxon>Pseudomonadati</taxon>
        <taxon>Pseudomonadota</taxon>
        <taxon>Alphaproteobacteria</taxon>
        <taxon>Hyphomicrobiales</taxon>
        <taxon>Aurantimonadaceae</taxon>
        <taxon>Jiella</taxon>
    </lineage>
</organism>
<evidence type="ECO:0000313" key="2">
    <source>
        <dbReference type="EMBL" id="MBP0617824.1"/>
    </source>
</evidence>
<comment type="caution">
    <text evidence="2">The sequence shown here is derived from an EMBL/GenBank/DDBJ whole genome shotgun (WGS) entry which is preliminary data.</text>
</comment>
<evidence type="ECO:0000313" key="3">
    <source>
        <dbReference type="Proteomes" id="UP000678276"/>
    </source>
</evidence>
<feature type="region of interest" description="Disordered" evidence="1">
    <location>
        <begin position="1"/>
        <end position="28"/>
    </location>
</feature>
<dbReference type="Proteomes" id="UP000678276">
    <property type="component" value="Unassembled WGS sequence"/>
</dbReference>
<name>A0ABS4BNT8_9HYPH</name>
<dbReference type="RefSeq" id="WP_209596981.1">
    <property type="nucleotide sequence ID" value="NZ_JAGJCF010000021.1"/>
</dbReference>
<accession>A0ABS4BNT8</accession>
<keyword evidence="3" id="KW-1185">Reference proteome</keyword>
<protein>
    <submittedName>
        <fullName evidence="2">Uncharacterized protein</fullName>
    </submittedName>
</protein>
<dbReference type="EMBL" id="JAGJCF010000021">
    <property type="protein sequence ID" value="MBP0617824.1"/>
    <property type="molecule type" value="Genomic_DNA"/>
</dbReference>